<evidence type="ECO:0000256" key="1">
    <source>
        <dbReference type="ARBA" id="ARBA00005854"/>
    </source>
</evidence>
<reference evidence="7 8" key="1">
    <citation type="submission" date="2024-03" db="EMBL/GenBank/DDBJ databases">
        <title>Novel species of the genus Variovorax.</title>
        <authorList>
            <person name="Liu Q."/>
            <person name="Xin Y.-H."/>
        </authorList>
    </citation>
    <scope>NUCLEOTIDE SEQUENCE [LARGE SCALE GENOMIC DNA]</scope>
    <source>
        <strain evidence="7 8">KACC 18501</strain>
    </source>
</reference>
<dbReference type="InterPro" id="IPR050857">
    <property type="entry name" value="D-2-hydroxyacid_DH"/>
</dbReference>
<proteinExistence type="inferred from homology"/>
<comment type="caution">
    <text evidence="7">The sequence shown here is derived from an EMBL/GenBank/DDBJ whole genome shotgun (WGS) entry which is preliminary data.</text>
</comment>
<dbReference type="SUPFAM" id="SSF52283">
    <property type="entry name" value="Formate/glycerate dehydrogenase catalytic domain-like"/>
    <property type="match status" value="1"/>
</dbReference>
<dbReference type="InterPro" id="IPR006140">
    <property type="entry name" value="D-isomer_DH_NAD-bd"/>
</dbReference>
<keyword evidence="8" id="KW-1185">Reference proteome</keyword>
<protein>
    <submittedName>
        <fullName evidence="7">Hydroxyacid dehydrogenase</fullName>
    </submittedName>
</protein>
<dbReference type="SUPFAM" id="SSF51735">
    <property type="entry name" value="NAD(P)-binding Rossmann-fold domains"/>
    <property type="match status" value="1"/>
</dbReference>
<dbReference type="Pfam" id="PF02826">
    <property type="entry name" value="2-Hacid_dh_C"/>
    <property type="match status" value="1"/>
</dbReference>
<evidence type="ECO:0000256" key="3">
    <source>
        <dbReference type="ARBA" id="ARBA00023027"/>
    </source>
</evidence>
<dbReference type="InterPro" id="IPR036291">
    <property type="entry name" value="NAD(P)-bd_dom_sf"/>
</dbReference>
<name>A0ABU8WBC1_9BURK</name>
<dbReference type="Proteomes" id="UP001363010">
    <property type="component" value="Unassembled WGS sequence"/>
</dbReference>
<accession>A0ABU8WBC1</accession>
<feature type="domain" description="D-isomer specific 2-hydroxyacid dehydrogenase catalytic" evidence="5">
    <location>
        <begin position="47"/>
        <end position="342"/>
    </location>
</feature>
<dbReference type="InterPro" id="IPR029753">
    <property type="entry name" value="D-isomer_DH_CS"/>
</dbReference>
<evidence type="ECO:0000313" key="7">
    <source>
        <dbReference type="EMBL" id="MEJ8827356.1"/>
    </source>
</evidence>
<dbReference type="Gene3D" id="3.40.50.720">
    <property type="entry name" value="NAD(P)-binding Rossmann-like Domain"/>
    <property type="match status" value="2"/>
</dbReference>
<gene>
    <name evidence="7" type="ORF">WKW80_36155</name>
</gene>
<keyword evidence="3" id="KW-0520">NAD</keyword>
<dbReference type="PROSITE" id="PS00670">
    <property type="entry name" value="D_2_HYDROXYACID_DH_2"/>
    <property type="match status" value="1"/>
</dbReference>
<evidence type="ECO:0000313" key="8">
    <source>
        <dbReference type="Proteomes" id="UP001363010"/>
    </source>
</evidence>
<evidence type="ECO:0000259" key="6">
    <source>
        <dbReference type="Pfam" id="PF02826"/>
    </source>
</evidence>
<keyword evidence="2 4" id="KW-0560">Oxidoreductase</keyword>
<organism evidence="7 8">
    <name type="scientific">Variovorax humicola</name>
    <dbReference type="NCBI Taxonomy" id="1769758"/>
    <lineage>
        <taxon>Bacteria</taxon>
        <taxon>Pseudomonadati</taxon>
        <taxon>Pseudomonadota</taxon>
        <taxon>Betaproteobacteria</taxon>
        <taxon>Burkholderiales</taxon>
        <taxon>Comamonadaceae</taxon>
        <taxon>Variovorax</taxon>
    </lineage>
</organism>
<evidence type="ECO:0000259" key="5">
    <source>
        <dbReference type="Pfam" id="PF00389"/>
    </source>
</evidence>
<dbReference type="PANTHER" id="PTHR42789:SF1">
    <property type="entry name" value="D-ISOMER SPECIFIC 2-HYDROXYACID DEHYDROGENASE FAMILY PROTEIN (AFU_ORTHOLOGUE AFUA_6G10090)"/>
    <property type="match status" value="1"/>
</dbReference>
<dbReference type="RefSeq" id="WP_340368382.1">
    <property type="nucleotide sequence ID" value="NZ_JBBKZV010000065.1"/>
</dbReference>
<dbReference type="CDD" id="cd12173">
    <property type="entry name" value="PGDH_4"/>
    <property type="match status" value="1"/>
</dbReference>
<feature type="domain" description="D-isomer specific 2-hydroxyacid dehydrogenase NAD-binding" evidence="6">
    <location>
        <begin position="132"/>
        <end position="309"/>
    </location>
</feature>
<dbReference type="InterPro" id="IPR006139">
    <property type="entry name" value="D-isomer_2_OHA_DH_cat_dom"/>
</dbReference>
<dbReference type="EMBL" id="JBBKZV010000065">
    <property type="protein sequence ID" value="MEJ8827356.1"/>
    <property type="molecule type" value="Genomic_DNA"/>
</dbReference>
<dbReference type="PANTHER" id="PTHR42789">
    <property type="entry name" value="D-ISOMER SPECIFIC 2-HYDROXYACID DEHYDROGENASE FAMILY PROTEIN (AFU_ORTHOLOGUE AFUA_6G10090)"/>
    <property type="match status" value="1"/>
</dbReference>
<dbReference type="Pfam" id="PF00389">
    <property type="entry name" value="2-Hacid_dh"/>
    <property type="match status" value="1"/>
</dbReference>
<sequence length="360" mass="38335">MTNVQHASIDQDIATRLHKVVRFGFWMDPEFDRILSAESSIALQTCAMDSPDAVLGAALASARVLQTNSARDELPPQLFANAALLQRCPHLLAVSANGSGCDTIDIDACTRAGVMVLNQAGGNADSVAEMSLGLMLAVLRRIAESDRLLRSGERGFSREDLMGRELRGRTLGLVGMSAIGSRTAALGRAFGMRVLGSDPGVDAQEMARRGAEAVSFDELLRQSDIVSLHCPRNAHTLGLMNEARFAAMKPGAIFISTARSGIHDEAALAQALASGHLAGAGLDVWEQEPPPPTHPLLALPNVVATYHTAGVTQEARRNNAALAATQIVQLLTTGQRPERLVNPAVWPRAMERLAAFGAQR</sequence>
<evidence type="ECO:0000256" key="4">
    <source>
        <dbReference type="RuleBase" id="RU003719"/>
    </source>
</evidence>
<evidence type="ECO:0000256" key="2">
    <source>
        <dbReference type="ARBA" id="ARBA00023002"/>
    </source>
</evidence>
<comment type="similarity">
    <text evidence="1 4">Belongs to the D-isomer specific 2-hydroxyacid dehydrogenase family.</text>
</comment>